<comment type="caution">
    <text evidence="1">The sequence shown here is derived from an EMBL/GenBank/DDBJ whole genome shotgun (WGS) entry which is preliminary data.</text>
</comment>
<dbReference type="RefSeq" id="WP_081555702.1">
    <property type="nucleotide sequence ID" value="NZ_MUKV01000015.1"/>
</dbReference>
<dbReference type="InterPro" id="IPR021505">
    <property type="entry name" value="Phage_B3_Orf6"/>
</dbReference>
<evidence type="ECO:0000313" key="1">
    <source>
        <dbReference type="EMBL" id="OQS38616.1"/>
    </source>
</evidence>
<dbReference type="AlphaFoldDB" id="A0A1W0CV25"/>
<dbReference type="Proteomes" id="UP000192721">
    <property type="component" value="Unassembled WGS sequence"/>
</dbReference>
<proteinExistence type="predicted"/>
<dbReference type="Pfam" id="PF11363">
    <property type="entry name" value="DUF3164"/>
    <property type="match status" value="1"/>
</dbReference>
<evidence type="ECO:0000313" key="2">
    <source>
        <dbReference type="Proteomes" id="UP000192721"/>
    </source>
</evidence>
<sequence length="206" mass="23278">MTTEQNVPAGYWQDAKGCLVPESLIKPIDKERDRLVKELVDKARGVTKVLADFKAQAFGDISAFIDMSVEQYDAKLGGKKGNLTLYSFDGKYRIQRAIQDRIAFDERLQAARVLIDECLADWTEGARPELQAIVNKAFDSDKEGQINTARVLALRRYEIKDERWQRAMVAISEAVQVVGSKSYIRVYERIGETDQYQPIALDIAGV</sequence>
<protein>
    <submittedName>
        <fullName evidence="1">Sulfate transporter</fullName>
    </submittedName>
</protein>
<gene>
    <name evidence="1" type="ORF">B0T45_12615</name>
</gene>
<dbReference type="EMBL" id="MUKV01000015">
    <property type="protein sequence ID" value="OQS38616.1"/>
    <property type="molecule type" value="Genomic_DNA"/>
</dbReference>
<name>A0A1W0CV25_9NEIS</name>
<accession>A0A1W0CV25</accession>
<organism evidence="1 2">
    <name type="scientific">Chromobacterium haemolyticum</name>
    <dbReference type="NCBI Taxonomy" id="394935"/>
    <lineage>
        <taxon>Bacteria</taxon>
        <taxon>Pseudomonadati</taxon>
        <taxon>Pseudomonadota</taxon>
        <taxon>Betaproteobacteria</taxon>
        <taxon>Neisseriales</taxon>
        <taxon>Chromobacteriaceae</taxon>
        <taxon>Chromobacterium</taxon>
    </lineage>
</organism>
<reference evidence="1 2" key="1">
    <citation type="submission" date="2017-02" db="EMBL/GenBank/DDBJ databases">
        <title>Chromobacterium haemolyticum H5244.</title>
        <authorList>
            <person name="Gulvik C.A."/>
        </authorList>
    </citation>
    <scope>NUCLEOTIDE SEQUENCE [LARGE SCALE GENOMIC DNA]</scope>
    <source>
        <strain evidence="1 2">H5244</strain>
    </source>
</reference>